<evidence type="ECO:0000259" key="1">
    <source>
        <dbReference type="Pfam" id="PF08241"/>
    </source>
</evidence>
<keyword evidence="3" id="KW-1185">Reference proteome</keyword>
<comment type="caution">
    <text evidence="2">The sequence shown here is derived from an EMBL/GenBank/DDBJ whole genome shotgun (WGS) entry which is preliminary data.</text>
</comment>
<accession>A0ABX3P6X1</accession>
<proteinExistence type="predicted"/>
<dbReference type="Gene3D" id="3.40.50.150">
    <property type="entry name" value="Vaccinia Virus protein VP39"/>
    <property type="match status" value="1"/>
</dbReference>
<dbReference type="Pfam" id="PF08241">
    <property type="entry name" value="Methyltransf_11"/>
    <property type="match status" value="1"/>
</dbReference>
<dbReference type="PANTHER" id="PTHR43861">
    <property type="entry name" value="TRANS-ACONITATE 2-METHYLTRANSFERASE-RELATED"/>
    <property type="match status" value="1"/>
</dbReference>
<gene>
    <name evidence="2" type="ORF">A4D02_03050</name>
</gene>
<feature type="domain" description="Methyltransferase type 11" evidence="1">
    <location>
        <begin position="86"/>
        <end position="177"/>
    </location>
</feature>
<sequence>MLNQLKNNISNKLFRYNYKKAKQAFDKAIPFRNYLPESEFEKFVQQYSNVAAGPRQDYSLAGMEALALERFQYIANKINFKPASALEIGPGAGFVLKKFKENGINKAVALDIVDSLYPEVKKAGVEIVLSSADNMACIPDKSYDLIVSWSALEHIPNPRMVYDECLRILKPGGYLYLHFGPLYYSPWGYHHYSVLNCPYLHLLFPEQLIHNHARKIKGEDYKGYLPWTNGCDLDEYQFLKKGLSYEYILESYNSGYDMYSVSMISRYPEIFKSKNVSFESFFVDWIQVGIIRKP</sequence>
<protein>
    <recommendedName>
        <fullName evidence="1">Methyltransferase type 11 domain-containing protein</fullName>
    </recommendedName>
</protein>
<dbReference type="SUPFAM" id="SSF53335">
    <property type="entry name" value="S-adenosyl-L-methionine-dependent methyltransferases"/>
    <property type="match status" value="1"/>
</dbReference>
<evidence type="ECO:0000313" key="2">
    <source>
        <dbReference type="EMBL" id="OQP55300.1"/>
    </source>
</evidence>
<reference evidence="2 3" key="1">
    <citation type="submission" date="2016-04" db="EMBL/GenBank/DDBJ databases">
        <authorList>
            <person name="Chen L."/>
            <person name="Zhuang W."/>
            <person name="Wang G."/>
        </authorList>
    </citation>
    <scope>NUCLEOTIDE SEQUENCE [LARGE SCALE GENOMIC DNA]</scope>
    <source>
        <strain evidence="3">GR20</strain>
    </source>
</reference>
<dbReference type="EMBL" id="LWBO01000001">
    <property type="protein sequence ID" value="OQP55300.1"/>
    <property type="molecule type" value="Genomic_DNA"/>
</dbReference>
<dbReference type="CDD" id="cd02440">
    <property type="entry name" value="AdoMet_MTases"/>
    <property type="match status" value="1"/>
</dbReference>
<dbReference type="Proteomes" id="UP000192277">
    <property type="component" value="Unassembled WGS sequence"/>
</dbReference>
<dbReference type="InterPro" id="IPR013216">
    <property type="entry name" value="Methyltransf_11"/>
</dbReference>
<organism evidence="2 3">
    <name type="scientific">Niastella koreensis</name>
    <dbReference type="NCBI Taxonomy" id="354356"/>
    <lineage>
        <taxon>Bacteria</taxon>
        <taxon>Pseudomonadati</taxon>
        <taxon>Bacteroidota</taxon>
        <taxon>Chitinophagia</taxon>
        <taxon>Chitinophagales</taxon>
        <taxon>Chitinophagaceae</taxon>
        <taxon>Niastella</taxon>
    </lineage>
</organism>
<name>A0ABX3P6X1_9BACT</name>
<evidence type="ECO:0000313" key="3">
    <source>
        <dbReference type="Proteomes" id="UP000192277"/>
    </source>
</evidence>
<dbReference type="InterPro" id="IPR029063">
    <property type="entry name" value="SAM-dependent_MTases_sf"/>
</dbReference>